<dbReference type="Proteomes" id="UP001164929">
    <property type="component" value="Chromosome 1"/>
</dbReference>
<proteinExistence type="predicted"/>
<gene>
    <name evidence="1" type="ORF">NC653_003964</name>
</gene>
<sequence>MLPCFLSFYQVPKHSCYSVSWLRSQSGISSWDPSPQSSVMAPAIIIPGLPCC</sequence>
<keyword evidence="2" id="KW-1185">Reference proteome</keyword>
<reference evidence="1 2" key="1">
    <citation type="journal article" date="2023" name="Mol. Ecol. Resour.">
        <title>Chromosome-level genome assembly of a triploid poplar Populus alba 'Berolinensis'.</title>
        <authorList>
            <person name="Chen S."/>
            <person name="Yu Y."/>
            <person name="Wang X."/>
            <person name="Wang S."/>
            <person name="Zhang T."/>
            <person name="Zhou Y."/>
            <person name="He R."/>
            <person name="Meng N."/>
            <person name="Wang Y."/>
            <person name="Liu W."/>
            <person name="Liu Z."/>
            <person name="Liu J."/>
            <person name="Guo Q."/>
            <person name="Huang H."/>
            <person name="Sederoff R.R."/>
            <person name="Wang G."/>
            <person name="Qu G."/>
            <person name="Chen S."/>
        </authorList>
    </citation>
    <scope>NUCLEOTIDE SEQUENCE [LARGE SCALE GENOMIC DNA]</scope>
    <source>
        <strain evidence="1">SC-2020</strain>
    </source>
</reference>
<organism evidence="1 2">
    <name type="scientific">Populus alba x Populus x berolinensis</name>
    <dbReference type="NCBI Taxonomy" id="444605"/>
    <lineage>
        <taxon>Eukaryota</taxon>
        <taxon>Viridiplantae</taxon>
        <taxon>Streptophyta</taxon>
        <taxon>Embryophyta</taxon>
        <taxon>Tracheophyta</taxon>
        <taxon>Spermatophyta</taxon>
        <taxon>Magnoliopsida</taxon>
        <taxon>eudicotyledons</taxon>
        <taxon>Gunneridae</taxon>
        <taxon>Pentapetalae</taxon>
        <taxon>rosids</taxon>
        <taxon>fabids</taxon>
        <taxon>Malpighiales</taxon>
        <taxon>Salicaceae</taxon>
        <taxon>Saliceae</taxon>
        <taxon>Populus</taxon>
    </lineage>
</organism>
<evidence type="ECO:0000313" key="2">
    <source>
        <dbReference type="Proteomes" id="UP001164929"/>
    </source>
</evidence>
<evidence type="ECO:0000313" key="1">
    <source>
        <dbReference type="EMBL" id="KAJ7014506.1"/>
    </source>
</evidence>
<protein>
    <submittedName>
        <fullName evidence="1">Uncharacterized protein</fullName>
    </submittedName>
</protein>
<name>A0AAD6RSV2_9ROSI</name>
<dbReference type="AlphaFoldDB" id="A0AAD6RSV2"/>
<comment type="caution">
    <text evidence="1">The sequence shown here is derived from an EMBL/GenBank/DDBJ whole genome shotgun (WGS) entry which is preliminary data.</text>
</comment>
<accession>A0AAD6RSV2</accession>
<dbReference type="EMBL" id="JAQIZT010000001">
    <property type="protein sequence ID" value="KAJ7014506.1"/>
    <property type="molecule type" value="Genomic_DNA"/>
</dbReference>